<reference evidence="1" key="1">
    <citation type="submission" date="2018-05" db="EMBL/GenBank/DDBJ databases">
        <authorList>
            <person name="Lanie J.A."/>
            <person name="Ng W.-L."/>
            <person name="Kazmierczak K.M."/>
            <person name="Andrzejewski T.M."/>
            <person name="Davidsen T.M."/>
            <person name="Wayne K.J."/>
            <person name="Tettelin H."/>
            <person name="Glass J.I."/>
            <person name="Rusch D."/>
            <person name="Podicherti R."/>
            <person name="Tsui H.-C.T."/>
            <person name="Winkler M.E."/>
        </authorList>
    </citation>
    <scope>NUCLEOTIDE SEQUENCE</scope>
    <source>
        <strain evidence="1">KNB</strain>
    </source>
</reference>
<accession>A0A2X0QUC2</accession>
<evidence type="ECO:0008006" key="2">
    <source>
        <dbReference type="Google" id="ProtNLM"/>
    </source>
</evidence>
<dbReference type="AlphaFoldDB" id="A0A2X0QUC2"/>
<name>A0A2X0QUC2_9PROT</name>
<dbReference type="Pfam" id="PF08780">
    <property type="entry name" value="NTase_sub_bind"/>
    <property type="match status" value="1"/>
</dbReference>
<protein>
    <recommendedName>
        <fullName evidence="2">Nucleotidyltransferase substrate binding protein, HI0074 family</fullName>
    </recommendedName>
</protein>
<dbReference type="NCBIfam" id="TIGR01987">
    <property type="entry name" value="HI0074"/>
    <property type="match status" value="1"/>
</dbReference>
<proteinExistence type="predicted"/>
<dbReference type="Gene3D" id="1.20.120.330">
    <property type="entry name" value="Nucleotidyltransferases domain 2"/>
    <property type="match status" value="1"/>
</dbReference>
<dbReference type="InterPro" id="IPR010235">
    <property type="entry name" value="HepT"/>
</dbReference>
<evidence type="ECO:0000313" key="1">
    <source>
        <dbReference type="EMBL" id="SPS05719.1"/>
    </source>
</evidence>
<dbReference type="SUPFAM" id="SSF81593">
    <property type="entry name" value="Nucleotidyltransferase substrate binding subunit/domain"/>
    <property type="match status" value="1"/>
</dbReference>
<gene>
    <name evidence="1" type="ORF">NITFAB_1309</name>
</gene>
<sequence length="141" mass="16362">MQDIRWQQRFNNFIRAFQTLTEAVELAQTRELTKLEQQGLIQSFEFTHELAWNVLKDYLLYQGITDLTGSRDATRAAFKSGLIEQGEDWMKMIAARNKTSHTYNLNVATAVAEDILNRFYPAFASMARKFTELSEQQDIDS</sequence>
<dbReference type="EMBL" id="LS423452">
    <property type="protein sequence ID" value="SPS05719.1"/>
    <property type="molecule type" value="Genomic_DNA"/>
</dbReference>
<organism evidence="1">
    <name type="scientific">Candidatus Nitrotoga fabula</name>
    <dbReference type="NCBI Taxonomy" id="2182327"/>
    <lineage>
        <taxon>Bacteria</taxon>
        <taxon>Pseudomonadati</taxon>
        <taxon>Pseudomonadota</taxon>
        <taxon>Betaproteobacteria</taxon>
        <taxon>Nitrosomonadales</taxon>
        <taxon>Gallionellaceae</taxon>
        <taxon>Candidatus Nitrotoga</taxon>
    </lineage>
</organism>